<evidence type="ECO:0008006" key="2">
    <source>
        <dbReference type="Google" id="ProtNLM"/>
    </source>
</evidence>
<protein>
    <recommendedName>
        <fullName evidence="2">DNA polymerase V</fullName>
    </recommendedName>
</protein>
<name>A0A2H4ZI83_KLEPN</name>
<organism evidence="1">
    <name type="scientific">Klebsiella pneumoniae</name>
    <dbReference type="NCBI Taxonomy" id="573"/>
    <lineage>
        <taxon>Bacteria</taxon>
        <taxon>Pseudomonadati</taxon>
        <taxon>Pseudomonadota</taxon>
        <taxon>Gammaproteobacteria</taxon>
        <taxon>Enterobacterales</taxon>
        <taxon>Enterobacteriaceae</taxon>
        <taxon>Klebsiella/Raoultella group</taxon>
        <taxon>Klebsiella</taxon>
        <taxon>Klebsiella pneumoniae complex</taxon>
    </lineage>
</organism>
<accession>A0A2H4ZI83</accession>
<dbReference type="AlphaFoldDB" id="A0A2H4ZI83"/>
<keyword evidence="1" id="KW-0614">Plasmid</keyword>
<geneLocation type="plasmid" evidence="1">
    <name>pNDM-A1</name>
</geneLocation>
<proteinExistence type="predicted"/>
<sequence length="101" mass="11948">MPSATTTREDPYAYSYIDRRFFMPRHYEIDSAWRASIKREPNGRQTVTTEAFVSQLALINFHWSCRQANQWIETYVTVFKDISTQEGENRTFMLFNPNGGR</sequence>
<reference evidence="1" key="1">
    <citation type="submission" date="2017-07" db="EMBL/GenBank/DDBJ databases">
        <title>Effects of cryptic prophages in a plasmid carrying a carbapenemase gene on bacterial adaptation.</title>
        <authorList>
            <person name="Kim S.Y."/>
        </authorList>
    </citation>
    <scope>NUCLEOTIDE SEQUENCE</scope>
    <source>
        <strain evidence="1">A1</strain>
        <plasmid evidence="1">pNDM-A1</plasmid>
    </source>
</reference>
<evidence type="ECO:0000313" key="1">
    <source>
        <dbReference type="EMBL" id="AUF80917.1"/>
    </source>
</evidence>
<dbReference type="EMBL" id="MF511773">
    <property type="protein sequence ID" value="AUF80917.1"/>
    <property type="molecule type" value="Genomic_DNA"/>
</dbReference>